<dbReference type="AlphaFoldDB" id="A0A7J8ZEV2"/>
<evidence type="ECO:0000313" key="2">
    <source>
        <dbReference type="EMBL" id="MBA0710275.1"/>
    </source>
</evidence>
<reference evidence="2 3" key="1">
    <citation type="journal article" date="2019" name="Genome Biol. Evol.">
        <title>Insights into the evolution of the New World diploid cottons (Gossypium, subgenus Houzingenia) based on genome sequencing.</title>
        <authorList>
            <person name="Grover C.E."/>
            <person name="Arick M.A. 2nd"/>
            <person name="Thrash A."/>
            <person name="Conover J.L."/>
            <person name="Sanders W.S."/>
            <person name="Peterson D.G."/>
            <person name="Frelichowski J.E."/>
            <person name="Scheffler J.A."/>
            <person name="Scheffler B.E."/>
            <person name="Wendel J.F."/>
        </authorList>
    </citation>
    <scope>NUCLEOTIDE SEQUENCE [LARGE SCALE GENOMIC DNA]</scope>
    <source>
        <strain evidence="2">4</strain>
        <tissue evidence="2">Leaf</tissue>
    </source>
</reference>
<feature type="compositionally biased region" description="Basic and acidic residues" evidence="1">
    <location>
        <begin position="104"/>
        <end position="115"/>
    </location>
</feature>
<organism evidence="2 3">
    <name type="scientific">Gossypium laxum</name>
    <dbReference type="NCBI Taxonomy" id="34288"/>
    <lineage>
        <taxon>Eukaryota</taxon>
        <taxon>Viridiplantae</taxon>
        <taxon>Streptophyta</taxon>
        <taxon>Embryophyta</taxon>
        <taxon>Tracheophyta</taxon>
        <taxon>Spermatophyta</taxon>
        <taxon>Magnoliopsida</taxon>
        <taxon>eudicotyledons</taxon>
        <taxon>Gunneridae</taxon>
        <taxon>Pentapetalae</taxon>
        <taxon>rosids</taxon>
        <taxon>malvids</taxon>
        <taxon>Malvales</taxon>
        <taxon>Malvaceae</taxon>
        <taxon>Malvoideae</taxon>
        <taxon>Gossypium</taxon>
    </lineage>
</organism>
<sequence length="189" mass="21272">MSLLELWTYHVCYYNSNRDKHDDSAIAQEGRVSTRFTDAELWGSLSAVGHGAETGSISPRTSLWTYHAYYYNSNRDKHDGSLIALKAGVLYQQSVTEPKPTPPVREHDMTESDPKDDLASFAICSEISEMYLAAFGHHEIPLSPRTKPGYYNLYAEKHLNVVIYIVETRLTPLEKSAKCCQLGAGGYFQ</sequence>
<dbReference type="EMBL" id="JABEZV010000004">
    <property type="protein sequence ID" value="MBA0710275.1"/>
    <property type="molecule type" value="Genomic_DNA"/>
</dbReference>
<protein>
    <submittedName>
        <fullName evidence="2">Uncharacterized protein</fullName>
    </submittedName>
</protein>
<evidence type="ECO:0000256" key="1">
    <source>
        <dbReference type="SAM" id="MobiDB-lite"/>
    </source>
</evidence>
<proteinExistence type="predicted"/>
<feature type="region of interest" description="Disordered" evidence="1">
    <location>
        <begin position="95"/>
        <end position="115"/>
    </location>
</feature>
<gene>
    <name evidence="2" type="ORF">Golax_025260</name>
</gene>
<evidence type="ECO:0000313" key="3">
    <source>
        <dbReference type="Proteomes" id="UP000593574"/>
    </source>
</evidence>
<dbReference type="Proteomes" id="UP000593574">
    <property type="component" value="Unassembled WGS sequence"/>
</dbReference>
<keyword evidence="3" id="KW-1185">Reference proteome</keyword>
<comment type="caution">
    <text evidence="2">The sequence shown here is derived from an EMBL/GenBank/DDBJ whole genome shotgun (WGS) entry which is preliminary data.</text>
</comment>
<accession>A0A7J8ZEV2</accession>
<name>A0A7J8ZEV2_9ROSI</name>